<dbReference type="GO" id="GO:0000155">
    <property type="term" value="F:phosphorelay sensor kinase activity"/>
    <property type="evidence" value="ECO:0007669"/>
    <property type="project" value="InterPro"/>
</dbReference>
<feature type="transmembrane region" description="Helical" evidence="9">
    <location>
        <begin position="63"/>
        <end position="87"/>
    </location>
</feature>
<keyword evidence="6 11" id="KW-0418">Kinase</keyword>
<evidence type="ECO:0000256" key="3">
    <source>
        <dbReference type="ARBA" id="ARBA00022553"/>
    </source>
</evidence>
<keyword evidence="9" id="KW-0472">Membrane</keyword>
<evidence type="ECO:0000256" key="7">
    <source>
        <dbReference type="ARBA" id="ARBA00022840"/>
    </source>
</evidence>
<sequence>MGNLTYLGAEWIGRMSCLCIIVGYWYGVRSDLAGFFFLMLLVILLGLRWRFKLPTWTLLFDGLICFLFIPHWEWASIGLILIVFELIIRGKPLYLLAAVFVLAYYPIHVQTIILVGFSAFAGWCVYAWKSQSHTAQRKMDLERQEKYELEAFNQTLLEATKRSVQFAELQERNRIAQELHDHVGHEVTGARLAFQAYEQLNKENSPSAEQMFDKAQERLAEAARQLRDTSHNLKPVITDAKERLKTICRQFDGAPVHIHISGQPETIPAYQLVFLESCLKESLTNISRHGSNVTAIAVELDITDQITRLRIHNDGLFNEQHSSGTGIRNLRQRARAFGGSISTDKREGFLLVCVLPISQKEQLQ</sequence>
<dbReference type="InterPro" id="IPR050482">
    <property type="entry name" value="Sensor_HK_TwoCompSys"/>
</dbReference>
<keyword evidence="12" id="KW-1185">Reference proteome</keyword>
<dbReference type="PANTHER" id="PTHR24421">
    <property type="entry name" value="NITRATE/NITRITE SENSOR PROTEIN NARX-RELATED"/>
    <property type="match status" value="1"/>
</dbReference>
<evidence type="ECO:0000256" key="2">
    <source>
        <dbReference type="ARBA" id="ARBA00012438"/>
    </source>
</evidence>
<dbReference type="Pfam" id="PF07730">
    <property type="entry name" value="HisKA_3"/>
    <property type="match status" value="1"/>
</dbReference>
<accession>A0A553ZV10</accession>
<organism evidence="11 12">
    <name type="scientific">Alkalicoccobacillus porphyridii</name>
    <dbReference type="NCBI Taxonomy" id="2597270"/>
    <lineage>
        <taxon>Bacteria</taxon>
        <taxon>Bacillati</taxon>
        <taxon>Bacillota</taxon>
        <taxon>Bacilli</taxon>
        <taxon>Bacillales</taxon>
        <taxon>Bacillaceae</taxon>
        <taxon>Alkalicoccobacillus</taxon>
    </lineage>
</organism>
<evidence type="ECO:0000256" key="1">
    <source>
        <dbReference type="ARBA" id="ARBA00000085"/>
    </source>
</evidence>
<keyword evidence="8" id="KW-0902">Two-component regulatory system</keyword>
<dbReference type="Gene3D" id="1.20.5.1930">
    <property type="match status" value="1"/>
</dbReference>
<reference evidence="11 12" key="1">
    <citation type="submission" date="2019-07" db="EMBL/GenBank/DDBJ databases">
        <authorList>
            <person name="Park Y.J."/>
            <person name="Jeong S.E."/>
            <person name="Jung H.S."/>
        </authorList>
    </citation>
    <scope>NUCLEOTIDE SEQUENCE [LARGE SCALE GENOMIC DNA]</scope>
    <source>
        <strain evidence="12">P16(2019)</strain>
    </source>
</reference>
<feature type="domain" description="Signal transduction histidine kinase subgroup 3 dimerisation and phosphoacceptor" evidence="10">
    <location>
        <begin position="171"/>
        <end position="236"/>
    </location>
</feature>
<gene>
    <name evidence="11" type="ORF">FN960_16655</name>
</gene>
<keyword evidence="9" id="KW-1133">Transmembrane helix</keyword>
<proteinExistence type="predicted"/>
<evidence type="ECO:0000259" key="10">
    <source>
        <dbReference type="Pfam" id="PF07730"/>
    </source>
</evidence>
<dbReference type="PANTHER" id="PTHR24421:SF10">
    <property type="entry name" value="NITRATE_NITRITE SENSOR PROTEIN NARQ"/>
    <property type="match status" value="1"/>
</dbReference>
<name>A0A553ZV10_9BACI</name>
<comment type="catalytic activity">
    <reaction evidence="1">
        <text>ATP + protein L-histidine = ADP + protein N-phospho-L-histidine.</text>
        <dbReference type="EC" id="2.7.13.3"/>
    </reaction>
</comment>
<dbReference type="InterPro" id="IPR011712">
    <property type="entry name" value="Sig_transdc_His_kin_sub3_dim/P"/>
</dbReference>
<comment type="caution">
    <text evidence="11">The sequence shown here is derived from an EMBL/GenBank/DDBJ whole genome shotgun (WGS) entry which is preliminary data.</text>
</comment>
<protein>
    <recommendedName>
        <fullName evidence="2">histidine kinase</fullName>
        <ecNumber evidence="2">2.7.13.3</ecNumber>
    </recommendedName>
</protein>
<dbReference type="InterPro" id="IPR036890">
    <property type="entry name" value="HATPase_C_sf"/>
</dbReference>
<dbReference type="EMBL" id="VLXZ01000012">
    <property type="protein sequence ID" value="TSB45330.1"/>
    <property type="molecule type" value="Genomic_DNA"/>
</dbReference>
<dbReference type="GO" id="GO:0046983">
    <property type="term" value="F:protein dimerization activity"/>
    <property type="evidence" value="ECO:0007669"/>
    <property type="project" value="InterPro"/>
</dbReference>
<keyword evidence="5" id="KW-0547">Nucleotide-binding</keyword>
<keyword evidence="3" id="KW-0597">Phosphoprotein</keyword>
<evidence type="ECO:0000256" key="5">
    <source>
        <dbReference type="ARBA" id="ARBA00022741"/>
    </source>
</evidence>
<feature type="transmembrane region" description="Helical" evidence="9">
    <location>
        <begin position="32"/>
        <end position="51"/>
    </location>
</feature>
<keyword evidence="4" id="KW-0808">Transferase</keyword>
<dbReference type="GO" id="GO:0016020">
    <property type="term" value="C:membrane"/>
    <property type="evidence" value="ECO:0007669"/>
    <property type="project" value="InterPro"/>
</dbReference>
<dbReference type="GO" id="GO:0005524">
    <property type="term" value="F:ATP binding"/>
    <property type="evidence" value="ECO:0007669"/>
    <property type="project" value="UniProtKB-KW"/>
</dbReference>
<keyword evidence="7" id="KW-0067">ATP-binding</keyword>
<evidence type="ECO:0000313" key="12">
    <source>
        <dbReference type="Proteomes" id="UP000318521"/>
    </source>
</evidence>
<evidence type="ECO:0000256" key="9">
    <source>
        <dbReference type="SAM" id="Phobius"/>
    </source>
</evidence>
<evidence type="ECO:0000256" key="6">
    <source>
        <dbReference type="ARBA" id="ARBA00022777"/>
    </source>
</evidence>
<dbReference type="AlphaFoldDB" id="A0A553ZV10"/>
<dbReference type="OrthoDB" id="199946at2"/>
<evidence type="ECO:0000313" key="11">
    <source>
        <dbReference type="EMBL" id="TSB45330.1"/>
    </source>
</evidence>
<dbReference type="Proteomes" id="UP000318521">
    <property type="component" value="Unassembled WGS sequence"/>
</dbReference>
<feature type="transmembrane region" description="Helical" evidence="9">
    <location>
        <begin position="7"/>
        <end position="26"/>
    </location>
</feature>
<keyword evidence="9" id="KW-0812">Transmembrane</keyword>
<dbReference type="RefSeq" id="WP_143849992.1">
    <property type="nucleotide sequence ID" value="NZ_VLXZ01000012.1"/>
</dbReference>
<evidence type="ECO:0000256" key="8">
    <source>
        <dbReference type="ARBA" id="ARBA00023012"/>
    </source>
</evidence>
<dbReference type="Gene3D" id="3.30.565.10">
    <property type="entry name" value="Histidine kinase-like ATPase, C-terminal domain"/>
    <property type="match status" value="1"/>
</dbReference>
<dbReference type="EC" id="2.7.13.3" evidence="2"/>
<dbReference type="SUPFAM" id="SSF55874">
    <property type="entry name" value="ATPase domain of HSP90 chaperone/DNA topoisomerase II/histidine kinase"/>
    <property type="match status" value="1"/>
</dbReference>
<evidence type="ECO:0000256" key="4">
    <source>
        <dbReference type="ARBA" id="ARBA00022679"/>
    </source>
</evidence>